<evidence type="ECO:0000313" key="4">
    <source>
        <dbReference type="EMBL" id="BBY38549.1"/>
    </source>
</evidence>
<dbReference type="InterPro" id="IPR008978">
    <property type="entry name" value="HSP20-like_chaperone"/>
</dbReference>
<dbReference type="SUPFAM" id="SSF49764">
    <property type="entry name" value="HSP20-like chaperones"/>
    <property type="match status" value="1"/>
</dbReference>
<evidence type="ECO:0000259" key="3">
    <source>
        <dbReference type="PROSITE" id="PS01031"/>
    </source>
</evidence>
<dbReference type="Proteomes" id="UP000465812">
    <property type="component" value="Chromosome"/>
</dbReference>
<dbReference type="EMBL" id="MVHW01000045">
    <property type="protein sequence ID" value="ORA98506.1"/>
    <property type="molecule type" value="Genomic_DNA"/>
</dbReference>
<reference evidence="4" key="3">
    <citation type="submission" date="2020-02" db="EMBL/GenBank/DDBJ databases">
        <authorList>
            <person name="Matsumoto Y."/>
            <person name="Motooka D."/>
            <person name="Nakamura S."/>
        </authorList>
    </citation>
    <scope>NUCLEOTIDE SEQUENCE</scope>
    <source>
        <strain evidence="4">JCM 18113</strain>
    </source>
</reference>
<dbReference type="CDD" id="cd06464">
    <property type="entry name" value="ACD_sHsps-like"/>
    <property type="match status" value="1"/>
</dbReference>
<dbReference type="EMBL" id="AP022590">
    <property type="protein sequence ID" value="BBY38549.1"/>
    <property type="molecule type" value="Genomic_DNA"/>
</dbReference>
<reference evidence="5 6" key="1">
    <citation type="submission" date="2017-02" db="EMBL/GenBank/DDBJ databases">
        <title>The new phylogeny of genus Mycobacterium.</title>
        <authorList>
            <person name="Tortoli E."/>
            <person name="Trovato A."/>
            <person name="Cirillo D.M."/>
        </authorList>
    </citation>
    <scope>NUCLEOTIDE SEQUENCE [LARGE SCALE GENOMIC DNA]</scope>
    <source>
        <strain evidence="5 6">DSM 45255</strain>
    </source>
</reference>
<feature type="domain" description="SHSP" evidence="3">
    <location>
        <begin position="31"/>
        <end position="142"/>
    </location>
</feature>
<evidence type="ECO:0000256" key="2">
    <source>
        <dbReference type="RuleBase" id="RU003616"/>
    </source>
</evidence>
<dbReference type="Gene3D" id="2.60.40.790">
    <property type="match status" value="1"/>
</dbReference>
<evidence type="ECO:0000313" key="6">
    <source>
        <dbReference type="Proteomes" id="UP000192760"/>
    </source>
</evidence>
<dbReference type="STRING" id="560555.BST30_25720"/>
<keyword evidence="7" id="KW-1185">Reference proteome</keyword>
<sequence length="158" mass="17813">MSDLLAQRQPRRLFEPTESFPDFSTWADLPLLVDTQLMRLEDEVTDGHYVVRAEIPGIDPAKDVDITVRDGRLTIRAERSEKTQADGRSEFRYGSFVRCATLPAGANEDDIKATYDKGILTVSVAVPERAAPAEKHIAVRAVIQAGSKRRRWHSRHSR</sequence>
<dbReference type="Proteomes" id="UP000192760">
    <property type="component" value="Unassembled WGS sequence"/>
</dbReference>
<dbReference type="PROSITE" id="PS01031">
    <property type="entry name" value="SHSP"/>
    <property type="match status" value="1"/>
</dbReference>
<dbReference type="Pfam" id="PF00011">
    <property type="entry name" value="HSP20"/>
    <property type="match status" value="1"/>
</dbReference>
<protein>
    <submittedName>
        <fullName evidence="4">14 kDa antigen</fullName>
    </submittedName>
</protein>
<evidence type="ECO:0000256" key="1">
    <source>
        <dbReference type="PROSITE-ProRule" id="PRU00285"/>
    </source>
</evidence>
<comment type="similarity">
    <text evidence="1 2">Belongs to the small heat shock protein (HSP20) family.</text>
</comment>
<dbReference type="PANTHER" id="PTHR11527">
    <property type="entry name" value="HEAT-SHOCK PROTEIN 20 FAMILY MEMBER"/>
    <property type="match status" value="1"/>
</dbReference>
<accession>A0A1X0F9L3</accession>
<evidence type="ECO:0000313" key="7">
    <source>
        <dbReference type="Proteomes" id="UP000465812"/>
    </source>
</evidence>
<dbReference type="AlphaFoldDB" id="A0A1X0F9L3"/>
<evidence type="ECO:0000313" key="5">
    <source>
        <dbReference type="EMBL" id="ORA98506.1"/>
    </source>
</evidence>
<name>A0A1X0F9L3_MYCNT</name>
<dbReference type="InterPro" id="IPR002068">
    <property type="entry name" value="A-crystallin/Hsp20_dom"/>
</dbReference>
<dbReference type="InterPro" id="IPR031107">
    <property type="entry name" value="Small_HSP"/>
</dbReference>
<organism evidence="5 6">
    <name type="scientific">Mycobacterium mantenii</name>
    <dbReference type="NCBI Taxonomy" id="560555"/>
    <lineage>
        <taxon>Bacteria</taxon>
        <taxon>Bacillati</taxon>
        <taxon>Actinomycetota</taxon>
        <taxon>Actinomycetes</taxon>
        <taxon>Mycobacteriales</taxon>
        <taxon>Mycobacteriaceae</taxon>
        <taxon>Mycobacterium</taxon>
        <taxon>Mycobacterium avium complex (MAC)</taxon>
    </lineage>
</organism>
<reference evidence="4 7" key="2">
    <citation type="journal article" date="2019" name="Emerg. Microbes Infect.">
        <title>Comprehensive subspecies identification of 175 nontuberculous mycobacteria species based on 7547 genomic profiles.</title>
        <authorList>
            <person name="Matsumoto Y."/>
            <person name="Kinjo T."/>
            <person name="Motooka D."/>
            <person name="Nabeya D."/>
            <person name="Jung N."/>
            <person name="Uechi K."/>
            <person name="Horii T."/>
            <person name="Iida T."/>
            <person name="Fujita J."/>
            <person name="Nakamura S."/>
        </authorList>
    </citation>
    <scope>NUCLEOTIDE SEQUENCE [LARGE SCALE GENOMIC DNA]</scope>
    <source>
        <strain evidence="4 7">JCM 18113</strain>
    </source>
</reference>
<gene>
    <name evidence="4" type="primary">hspX_3</name>
    <name evidence="5" type="ORF">BST30_25720</name>
    <name evidence="4" type="ORF">MMAN_26830</name>
</gene>
<proteinExistence type="inferred from homology"/>